<dbReference type="InterPro" id="IPR029033">
    <property type="entry name" value="His_PPase_superfam"/>
</dbReference>
<evidence type="ECO:0000256" key="2">
    <source>
        <dbReference type="SAM" id="MobiDB-lite"/>
    </source>
</evidence>
<organism evidence="3 4">
    <name type="scientific">Cronartium quercuum f. sp. fusiforme G11</name>
    <dbReference type="NCBI Taxonomy" id="708437"/>
    <lineage>
        <taxon>Eukaryota</taxon>
        <taxon>Fungi</taxon>
        <taxon>Dikarya</taxon>
        <taxon>Basidiomycota</taxon>
        <taxon>Pucciniomycotina</taxon>
        <taxon>Pucciniomycetes</taxon>
        <taxon>Pucciniales</taxon>
        <taxon>Coleosporiaceae</taxon>
        <taxon>Cronartium</taxon>
    </lineage>
</organism>
<dbReference type="GO" id="GO:0003993">
    <property type="term" value="F:acid phosphatase activity"/>
    <property type="evidence" value="ECO:0007669"/>
    <property type="project" value="TreeGrafter"/>
</dbReference>
<gene>
    <name evidence="3" type="ORF">CROQUDRAFT_83136</name>
</gene>
<evidence type="ECO:0000313" key="3">
    <source>
        <dbReference type="EMBL" id="KAG0141524.1"/>
    </source>
</evidence>
<proteinExistence type="predicted"/>
<accession>A0A9P6N8E4</accession>
<dbReference type="CDD" id="cd07061">
    <property type="entry name" value="HP_HAP_like"/>
    <property type="match status" value="1"/>
</dbReference>
<dbReference type="PROSITE" id="PS00616">
    <property type="entry name" value="HIS_ACID_PHOSPHAT_1"/>
    <property type="match status" value="1"/>
</dbReference>
<reference evidence="3" key="1">
    <citation type="submission" date="2013-11" db="EMBL/GenBank/DDBJ databases">
        <title>Genome sequence of the fusiform rust pathogen reveals effectors for host alternation and coevolution with pine.</title>
        <authorList>
            <consortium name="DOE Joint Genome Institute"/>
            <person name="Smith K."/>
            <person name="Pendleton A."/>
            <person name="Kubisiak T."/>
            <person name="Anderson C."/>
            <person name="Salamov A."/>
            <person name="Aerts A."/>
            <person name="Riley R."/>
            <person name="Clum A."/>
            <person name="Lindquist E."/>
            <person name="Ence D."/>
            <person name="Campbell M."/>
            <person name="Kronenberg Z."/>
            <person name="Feau N."/>
            <person name="Dhillon B."/>
            <person name="Hamelin R."/>
            <person name="Burleigh J."/>
            <person name="Smith J."/>
            <person name="Yandell M."/>
            <person name="Nelson C."/>
            <person name="Grigoriev I."/>
            <person name="Davis J."/>
        </authorList>
    </citation>
    <scope>NUCLEOTIDE SEQUENCE</scope>
    <source>
        <strain evidence="3">G11</strain>
    </source>
</reference>
<sequence length="612" mass="68182">MSSPMALEKDFLFDSYGLEEHPDSEPGAINTRLGRQVSISTPRTPSQTHRSIRDVAIGFLLATAFWVTPWIFRHASLSSTRDLLQDIVGHHHHHKHHHHHDHHHHDHHHHGTPDPFPSGDEIGFEGPTKTGSEPFAAVTAIVSPRLESYYPLVSPIEGSTIKDFDPLRSWGYLSPFHSLPHDAFGLESSSAKIPPTCELEQVHLLHRHGARYPTRSKEPAGFAERLKHAKGYKATGKLKFLNTWEYQLGYEILTPFGRNQLFNLGVGFRQKYGHLLDRLKKSTKKLVYRTTSQNRMLSSALHFAGGFWGIPSESKYHQSIIVEAKGFNNTLAPYHTCKNGQGSSDTFAAAILANWSEIYLADTLPRLQADLDGYTLTFKDVLSMQQLCAYETVSLGWSSFCELFTPEEFKGFAYHSDLEFWYTFSFGSPVAAAIGKGWVQELLSRLTQTRMTEFDSSVNSTLHSNPVTFPLDQPIYVDATHDTVISCIVVALNLTTLASEGPLPTTYIPEKQSFVSSHISPFAGNLQAQVATCDGEKQIRFLLNDAPVPLTGVEGCGQNPQGFCSLQTVVTSLGRRMKEIDYAYDCDTEHDYQPPIGGGGIVDGRPPHRPSS</sequence>
<feature type="region of interest" description="Disordered" evidence="2">
    <location>
        <begin position="91"/>
        <end position="131"/>
    </location>
</feature>
<keyword evidence="1" id="KW-0378">Hydrolase</keyword>
<comment type="caution">
    <text evidence="3">The sequence shown here is derived from an EMBL/GenBank/DDBJ whole genome shotgun (WGS) entry which is preliminary data.</text>
</comment>
<keyword evidence="4" id="KW-1185">Reference proteome</keyword>
<dbReference type="FunFam" id="3.40.50.1240:FF:000033">
    <property type="entry name" value="Chromosome 12, whole genome shotgun sequence"/>
    <property type="match status" value="1"/>
</dbReference>
<evidence type="ECO:0000313" key="4">
    <source>
        <dbReference type="Proteomes" id="UP000886653"/>
    </source>
</evidence>
<dbReference type="SUPFAM" id="SSF53254">
    <property type="entry name" value="Phosphoglycerate mutase-like"/>
    <property type="match status" value="1"/>
</dbReference>
<dbReference type="PANTHER" id="PTHR20963:SF42">
    <property type="entry name" value="PHOSPHOGLYCERATE MUTASE-LIKE PROTEIN"/>
    <property type="match status" value="1"/>
</dbReference>
<dbReference type="InterPro" id="IPR000560">
    <property type="entry name" value="His_Pase_clade-2"/>
</dbReference>
<dbReference type="OrthoDB" id="6509975at2759"/>
<evidence type="ECO:0000256" key="1">
    <source>
        <dbReference type="ARBA" id="ARBA00022801"/>
    </source>
</evidence>
<dbReference type="Gene3D" id="3.40.50.1240">
    <property type="entry name" value="Phosphoglycerate mutase-like"/>
    <property type="match status" value="1"/>
</dbReference>
<protein>
    <recommendedName>
        <fullName evidence="5">Phosphoglycerate mutase-like protein</fullName>
    </recommendedName>
</protein>
<dbReference type="PANTHER" id="PTHR20963">
    <property type="entry name" value="MULTIPLE INOSITOL POLYPHOSPHATE PHOSPHATASE-RELATED"/>
    <property type="match status" value="1"/>
</dbReference>
<dbReference type="EMBL" id="MU167383">
    <property type="protein sequence ID" value="KAG0141524.1"/>
    <property type="molecule type" value="Genomic_DNA"/>
</dbReference>
<dbReference type="InterPro" id="IPR033379">
    <property type="entry name" value="Acid_Pase_AS"/>
</dbReference>
<dbReference type="AlphaFoldDB" id="A0A9P6N8E4"/>
<dbReference type="Pfam" id="PF00328">
    <property type="entry name" value="His_Phos_2"/>
    <property type="match status" value="1"/>
</dbReference>
<name>A0A9P6N8E4_9BASI</name>
<feature type="compositionally biased region" description="Basic residues" evidence="2">
    <location>
        <begin position="91"/>
        <end position="110"/>
    </location>
</feature>
<evidence type="ECO:0008006" key="5">
    <source>
        <dbReference type="Google" id="ProtNLM"/>
    </source>
</evidence>
<dbReference type="Proteomes" id="UP000886653">
    <property type="component" value="Unassembled WGS sequence"/>
</dbReference>